<dbReference type="PROSITE" id="PS51257">
    <property type="entry name" value="PROKAR_LIPOPROTEIN"/>
    <property type="match status" value="1"/>
</dbReference>
<evidence type="ECO:0000313" key="3">
    <source>
        <dbReference type="Proteomes" id="UP001139286"/>
    </source>
</evidence>
<dbReference type="EMBL" id="JAJAPX010000003">
    <property type="protein sequence ID" value="MCB4808468.1"/>
    <property type="molecule type" value="Genomic_DNA"/>
</dbReference>
<dbReference type="AlphaFoldDB" id="A0A9X1I6Z1"/>
<accession>A0A9X1I6Z1</accession>
<dbReference type="InterPro" id="IPR010262">
    <property type="entry name" value="Arylsulfotransferase_bact"/>
</dbReference>
<protein>
    <submittedName>
        <fullName evidence="2">Aryl-sulfate sulfotransferase</fullName>
    </submittedName>
</protein>
<reference evidence="2" key="1">
    <citation type="submission" date="2021-10" db="EMBL/GenBank/DDBJ databases">
        <title>Tamlana sargassums sp. nov., and Tamlana laminarinivorans sp. nov., two new bacteria isolated from the brown alga.</title>
        <authorList>
            <person name="Li J."/>
        </authorList>
    </citation>
    <scope>NUCLEOTIDE SEQUENCE</scope>
    <source>
        <strain evidence="2">62-3</strain>
    </source>
</reference>
<organism evidence="2 3">
    <name type="scientific">Neotamlana sargassicola</name>
    <dbReference type="NCBI Taxonomy" id="2883125"/>
    <lineage>
        <taxon>Bacteria</taxon>
        <taxon>Pseudomonadati</taxon>
        <taxon>Bacteroidota</taxon>
        <taxon>Flavobacteriia</taxon>
        <taxon>Flavobacteriales</taxon>
        <taxon>Flavobacteriaceae</taxon>
        <taxon>Neotamlana</taxon>
    </lineage>
</organism>
<dbReference type="GO" id="GO:0004062">
    <property type="term" value="F:aryl sulfotransferase activity"/>
    <property type="evidence" value="ECO:0007669"/>
    <property type="project" value="InterPro"/>
</dbReference>
<evidence type="ECO:0000313" key="2">
    <source>
        <dbReference type="EMBL" id="MCB4808468.1"/>
    </source>
</evidence>
<dbReference type="Pfam" id="PF05935">
    <property type="entry name" value="Arylsulfotrans"/>
    <property type="match status" value="1"/>
</dbReference>
<dbReference type="SUPFAM" id="SSF63829">
    <property type="entry name" value="Calcium-dependent phosphotriesterase"/>
    <property type="match status" value="1"/>
</dbReference>
<dbReference type="RefSeq" id="WP_226695878.1">
    <property type="nucleotide sequence ID" value="NZ_JAJAPX010000003.1"/>
</dbReference>
<proteinExistence type="predicted"/>
<dbReference type="PANTHER" id="PTHR35340">
    <property type="entry name" value="PQQ ENZYME REPEAT PROTEIN-RELATED"/>
    <property type="match status" value="1"/>
</dbReference>
<comment type="caution">
    <text evidence="2">The sequence shown here is derived from an EMBL/GenBank/DDBJ whole genome shotgun (WGS) entry which is preliminary data.</text>
</comment>
<dbReference type="PANTHER" id="PTHR35340:SF5">
    <property type="entry name" value="ASST-DOMAIN-CONTAINING PROTEIN"/>
    <property type="match status" value="1"/>
</dbReference>
<feature type="chain" id="PRO_5040865967" evidence="1">
    <location>
        <begin position="26"/>
        <end position="420"/>
    </location>
</feature>
<evidence type="ECO:0000256" key="1">
    <source>
        <dbReference type="SAM" id="SignalP"/>
    </source>
</evidence>
<dbReference type="InterPro" id="IPR053143">
    <property type="entry name" value="Arylsulfate_ST"/>
</dbReference>
<name>A0A9X1I6Z1_9FLAO</name>
<feature type="signal peptide" evidence="1">
    <location>
        <begin position="1"/>
        <end position="25"/>
    </location>
</feature>
<keyword evidence="3" id="KW-1185">Reference proteome</keyword>
<sequence>MKNLILRYKANYLSALLLASVTFFTSCSNTDNDDNVEESTSDDGIDTNSYILVVDTGVNGVFLINHDGDELVEWDLDGEELGDEAELLDDGSLIVELKSSNSTISFGGYGGKFKKINADKTVDWEISYSDTDYRAHHDFQYLSNGNLLFLVWERVTATEAEAMGFEVNQAIYPEAIVELNPLTEEIVWEWHAKDHLVQEYDSTKENYGVVVDNPNKINVNYNSSQTDGDIMHANGLTLDETNDLIYVTVNYYSEVWVIDHSTTTAEAATSTGGNYNLGGDLVYRFGNPLTYNNTGEVTLNRVHYPNLLDTGNMLVYSNNIYNGQSAVIEYELNPPYELVAGQDNEPTVTWEFTDSDLYSLTTSSAGRMSNGNTLIGEGTAGTIWEVSESGEVLWKNTNFSAIWRTYPVDIDAPAVTALGL</sequence>
<gene>
    <name evidence="2" type="ORF">LG651_09400</name>
</gene>
<dbReference type="Proteomes" id="UP001139286">
    <property type="component" value="Unassembled WGS sequence"/>
</dbReference>
<keyword evidence="1" id="KW-0732">Signal</keyword>